<dbReference type="RefSeq" id="XP_022503212.1">
    <property type="nucleotide sequence ID" value="XM_022640956.1"/>
</dbReference>
<evidence type="ECO:0000256" key="1">
    <source>
        <dbReference type="SAM" id="Phobius"/>
    </source>
</evidence>
<evidence type="ECO:0000313" key="2">
    <source>
        <dbReference type="EMBL" id="OAL38200.1"/>
    </source>
</evidence>
<dbReference type="GeneID" id="34586075"/>
<proteinExistence type="predicted"/>
<keyword evidence="3" id="KW-1185">Reference proteome</keyword>
<evidence type="ECO:0000313" key="3">
    <source>
        <dbReference type="Proteomes" id="UP000185904"/>
    </source>
</evidence>
<accession>A0A178D7J1</accession>
<dbReference type="Proteomes" id="UP000185904">
    <property type="component" value="Unassembled WGS sequence"/>
</dbReference>
<keyword evidence="1" id="KW-1133">Transmembrane helix</keyword>
<organism evidence="2 3">
    <name type="scientific">Fonsecaea nubica</name>
    <dbReference type="NCBI Taxonomy" id="856822"/>
    <lineage>
        <taxon>Eukaryota</taxon>
        <taxon>Fungi</taxon>
        <taxon>Dikarya</taxon>
        <taxon>Ascomycota</taxon>
        <taxon>Pezizomycotina</taxon>
        <taxon>Eurotiomycetes</taxon>
        <taxon>Chaetothyriomycetidae</taxon>
        <taxon>Chaetothyriales</taxon>
        <taxon>Herpotrichiellaceae</taxon>
        <taxon>Fonsecaea</taxon>
    </lineage>
</organism>
<keyword evidence="1" id="KW-0472">Membrane</keyword>
<protein>
    <submittedName>
        <fullName evidence="2">Uncharacterized protein</fullName>
    </submittedName>
</protein>
<sequence length="186" mass="19930">MSVLANFNSGHGLGSLTQYACIGANIMFLSSAIITSFASMLGDPFNHFNSQPYWMFTSFCSFAVVSGSDKIPTEEDIRSPGDNTDILTVHSQASANISVAGTISSRFRNVADSVPEPGFEDKRVQTLKTAFYLSTTLCTVFAVATALLAVIWGRAASENVAFVVPCTFGAMAVSVPLVLRVLLRRN</sequence>
<reference evidence="2 3" key="1">
    <citation type="submission" date="2016-03" db="EMBL/GenBank/DDBJ databases">
        <title>The draft genome sequence of Fonsecaea nubica causative agent of cutaneous subcutaneous infection in human host.</title>
        <authorList>
            <person name="Costa F."/>
            <person name="Sybren D.H."/>
            <person name="Raittz R.T."/>
            <person name="Weiss V.A."/>
            <person name="Leao A.C."/>
            <person name="Gomes R."/>
            <person name="De Souza E.M."/>
            <person name="Pedrosa F.O."/>
            <person name="Steffens M.B."/>
            <person name="Bombassaro A."/>
            <person name="Tadra-Sfeir M.Z."/>
            <person name="Moreno L.F."/>
            <person name="Najafzadeh M.J."/>
            <person name="Felipe M.S."/>
            <person name="Teixeira M."/>
            <person name="Sun J."/>
            <person name="Xi L."/>
            <person name="Castro M.A."/>
            <person name="Vicente V.A."/>
        </authorList>
    </citation>
    <scope>NUCLEOTIDE SEQUENCE [LARGE SCALE GENOMIC DNA]</scope>
    <source>
        <strain evidence="2 3">CBS 269.64</strain>
    </source>
</reference>
<gene>
    <name evidence="2" type="ORF">AYO20_02652</name>
</gene>
<keyword evidence="1" id="KW-0812">Transmembrane</keyword>
<name>A0A178D7J1_9EURO</name>
<feature type="transmembrane region" description="Helical" evidence="1">
    <location>
        <begin position="130"/>
        <end position="153"/>
    </location>
</feature>
<dbReference type="EMBL" id="LVCJ01000011">
    <property type="protein sequence ID" value="OAL38200.1"/>
    <property type="molecule type" value="Genomic_DNA"/>
</dbReference>
<dbReference type="AlphaFoldDB" id="A0A178D7J1"/>
<dbReference type="OrthoDB" id="4156167at2759"/>
<comment type="caution">
    <text evidence="2">The sequence shown here is derived from an EMBL/GenBank/DDBJ whole genome shotgun (WGS) entry which is preliminary data.</text>
</comment>
<feature type="transmembrane region" description="Helical" evidence="1">
    <location>
        <begin position="159"/>
        <end position="183"/>
    </location>
</feature>
<feature type="transmembrane region" description="Helical" evidence="1">
    <location>
        <begin position="16"/>
        <end position="41"/>
    </location>
</feature>